<evidence type="ECO:0000313" key="1">
    <source>
        <dbReference type="EMBL" id="GMU07338.1"/>
    </source>
</evidence>
<dbReference type="Proteomes" id="UP001342631">
    <property type="component" value="Unassembled WGS sequence"/>
</dbReference>
<accession>A0ABQ6QTJ8</accession>
<reference evidence="1 2" key="1">
    <citation type="journal article" date="2024" name="Arch. Microbiol.">
        <title>Corallococcus caeni sp. nov., a novel myxobacterium isolated from activated sludge.</title>
        <authorList>
            <person name="Tomita S."/>
            <person name="Nakai R."/>
            <person name="Kuroda K."/>
            <person name="Kurashita H."/>
            <person name="Hatamoto M."/>
            <person name="Yamaguchi T."/>
            <person name="Narihiro T."/>
        </authorList>
    </citation>
    <scope>NUCLEOTIDE SEQUENCE [LARGE SCALE GENOMIC DNA]</scope>
    <source>
        <strain evidence="1 2">NO1</strain>
    </source>
</reference>
<protein>
    <submittedName>
        <fullName evidence="1">Uncharacterized protein</fullName>
    </submittedName>
</protein>
<name>A0ABQ6QTJ8_9BACT</name>
<organism evidence="1 2">
    <name type="scientific">Corallococcus caeni</name>
    <dbReference type="NCBI Taxonomy" id="3082388"/>
    <lineage>
        <taxon>Bacteria</taxon>
        <taxon>Pseudomonadati</taxon>
        <taxon>Myxococcota</taxon>
        <taxon>Myxococcia</taxon>
        <taxon>Myxococcales</taxon>
        <taxon>Cystobacterineae</taxon>
        <taxon>Myxococcaceae</taxon>
        <taxon>Corallococcus</taxon>
    </lineage>
</organism>
<sequence>MRMSHLASREPRGPWKGAEMFWKEARFCFRPLALVQGGRRAGPPGFTALRTVLYNRPSPRRRNPNACA</sequence>
<comment type="caution">
    <text evidence="1">The sequence shown here is derived from an EMBL/GenBank/DDBJ whole genome shotgun (WGS) entry which is preliminary data.</text>
</comment>
<keyword evidence="2" id="KW-1185">Reference proteome</keyword>
<evidence type="ECO:0000313" key="2">
    <source>
        <dbReference type="Proteomes" id="UP001342631"/>
    </source>
</evidence>
<dbReference type="EMBL" id="BTTX01000003">
    <property type="protein sequence ID" value="GMU07338.1"/>
    <property type="molecule type" value="Genomic_DNA"/>
</dbReference>
<proteinExistence type="predicted"/>
<gene>
    <name evidence="1" type="ORF">ASNO1_35910</name>
</gene>